<feature type="region of interest" description="Disordered" evidence="1">
    <location>
        <begin position="173"/>
        <end position="228"/>
    </location>
</feature>
<protein>
    <recommendedName>
        <fullName evidence="4">Stringent starvation protein B</fullName>
    </recommendedName>
</protein>
<evidence type="ECO:0000313" key="3">
    <source>
        <dbReference type="Proteomes" id="UP000198894"/>
    </source>
</evidence>
<organism evidence="2 3">
    <name type="scientific">Mesorhizobium muleiense</name>
    <dbReference type="NCBI Taxonomy" id="1004279"/>
    <lineage>
        <taxon>Bacteria</taxon>
        <taxon>Pseudomonadati</taxon>
        <taxon>Pseudomonadota</taxon>
        <taxon>Alphaproteobacteria</taxon>
        <taxon>Hyphomicrobiales</taxon>
        <taxon>Phyllobacteriaceae</taxon>
        <taxon>Mesorhizobium</taxon>
    </lineage>
</organism>
<dbReference type="InterPro" id="IPR007481">
    <property type="entry name" value="SspB"/>
</dbReference>
<dbReference type="SUPFAM" id="SSF101738">
    <property type="entry name" value="SspB-like"/>
    <property type="match status" value="1"/>
</dbReference>
<sequence>MRKSTARSLAPERSNLRHVLSHLCCRHLYPVYAALKLDYSYADDSTEPDSDMADDHIRYDILAQEALRGVMRKVLAEVARTGLPGNHHFFITFLTGAPGVRVSSRLRERYPEQMTIVIQFQYWDLKVTDTGFEVGLSFSDVPEKLEIPFSAVRGFYDPSVNFELEFDVKTETSADGELTGKPASEPLAVVAEKKPEKKKAAEAEKKPAAADAAAKGAEVVSLDAFRKK</sequence>
<dbReference type="EMBL" id="FNEE01000007">
    <property type="protein sequence ID" value="SDJ57002.1"/>
    <property type="molecule type" value="Genomic_DNA"/>
</dbReference>
<gene>
    <name evidence="2" type="ORF">SAMN05428953_10792</name>
</gene>
<evidence type="ECO:0008006" key="4">
    <source>
        <dbReference type="Google" id="ProtNLM"/>
    </source>
</evidence>
<dbReference type="Pfam" id="PF04386">
    <property type="entry name" value="SspB"/>
    <property type="match status" value="1"/>
</dbReference>
<evidence type="ECO:0000256" key="1">
    <source>
        <dbReference type="SAM" id="MobiDB-lite"/>
    </source>
</evidence>
<name>A0A1G8UT25_9HYPH</name>
<dbReference type="InterPro" id="IPR036760">
    <property type="entry name" value="SspB-like_sf"/>
</dbReference>
<evidence type="ECO:0000313" key="2">
    <source>
        <dbReference type="EMBL" id="SDJ57002.1"/>
    </source>
</evidence>
<dbReference type="Gene3D" id="2.30.30.220">
    <property type="entry name" value="SspB-like"/>
    <property type="match status" value="1"/>
</dbReference>
<accession>A0A1G8UT25</accession>
<dbReference type="AlphaFoldDB" id="A0A1G8UT25"/>
<reference evidence="3" key="1">
    <citation type="submission" date="2016-10" db="EMBL/GenBank/DDBJ databases">
        <authorList>
            <person name="Varghese N."/>
            <person name="Submissions S."/>
        </authorList>
    </citation>
    <scope>NUCLEOTIDE SEQUENCE [LARGE SCALE GENOMIC DNA]</scope>
    <source>
        <strain evidence="3">CGMCC 1.11022</strain>
    </source>
</reference>
<keyword evidence="3" id="KW-1185">Reference proteome</keyword>
<feature type="compositionally biased region" description="Basic and acidic residues" evidence="1">
    <location>
        <begin position="191"/>
        <end position="208"/>
    </location>
</feature>
<dbReference type="Proteomes" id="UP000198894">
    <property type="component" value="Unassembled WGS sequence"/>
</dbReference>
<proteinExistence type="predicted"/>
<feature type="compositionally biased region" description="Low complexity" evidence="1">
    <location>
        <begin position="209"/>
        <end position="220"/>
    </location>
</feature>